<dbReference type="EMBL" id="ASSQ01000001">
    <property type="protein sequence ID" value="EOS19619.1"/>
    <property type="molecule type" value="Genomic_DNA"/>
</dbReference>
<accession>S0GLQ1</accession>
<organism evidence="1 2">
    <name type="scientific">Parabacteroides goldsteinii dnLKV18</name>
    <dbReference type="NCBI Taxonomy" id="1235789"/>
    <lineage>
        <taxon>Bacteria</taxon>
        <taxon>Pseudomonadati</taxon>
        <taxon>Bacteroidota</taxon>
        <taxon>Bacteroidia</taxon>
        <taxon>Bacteroidales</taxon>
        <taxon>Tannerellaceae</taxon>
        <taxon>Parabacteroides</taxon>
    </lineage>
</organism>
<sequence>MEKYVNIMLDKAFKTVFGEKQVAIDFINATLEGER</sequence>
<dbReference type="AlphaFoldDB" id="S0GLQ1"/>
<gene>
    <name evidence="1" type="ORF">C803_00298</name>
</gene>
<dbReference type="Proteomes" id="UP000014140">
    <property type="component" value="Unassembled WGS sequence"/>
</dbReference>
<reference evidence="1 2" key="1">
    <citation type="submission" date="2013-04" db="EMBL/GenBank/DDBJ databases">
        <title>The Genome Sequence of Parabacteroides goldsteinii dnLKV18.</title>
        <authorList>
            <consortium name="The Broad Institute Genomics Platform"/>
            <consortium name="The Broad Institute Genome Sequencing Center for Infectious Disease"/>
            <person name="Earl A."/>
            <person name="Xavier R."/>
            <person name="Kuhn K."/>
            <person name="Stappenbeck T."/>
            <person name="Walker B."/>
            <person name="Young S."/>
            <person name="Zeng Q."/>
            <person name="Gargeya S."/>
            <person name="Fitzgerald M."/>
            <person name="Haas B."/>
            <person name="Abouelleil A."/>
            <person name="Allen A.W."/>
            <person name="Alvarado L."/>
            <person name="Arachchi H.M."/>
            <person name="Berlin A.M."/>
            <person name="Chapman S.B."/>
            <person name="Gainer-Dewar J."/>
            <person name="Goldberg J."/>
            <person name="Griggs A."/>
            <person name="Gujja S."/>
            <person name="Hansen M."/>
            <person name="Howarth C."/>
            <person name="Imamovic A."/>
            <person name="Ireland A."/>
            <person name="Larimer J."/>
            <person name="McCowan C."/>
            <person name="Murphy C."/>
            <person name="Pearson M."/>
            <person name="Poon T.W."/>
            <person name="Priest M."/>
            <person name="Roberts A."/>
            <person name="Saif S."/>
            <person name="Shea T."/>
            <person name="Sisk P."/>
            <person name="Sykes S."/>
            <person name="Wortman J."/>
            <person name="Nusbaum C."/>
            <person name="Birren B."/>
        </authorList>
    </citation>
    <scope>NUCLEOTIDE SEQUENCE [LARGE SCALE GENOMIC DNA]</scope>
    <source>
        <strain evidence="2">dnLKV18</strain>
    </source>
</reference>
<comment type="caution">
    <text evidence="1">The sequence shown here is derived from an EMBL/GenBank/DDBJ whole genome shotgun (WGS) entry which is preliminary data.</text>
</comment>
<dbReference type="HOGENOM" id="CLU_217853_0_0_10"/>
<evidence type="ECO:0000313" key="2">
    <source>
        <dbReference type="Proteomes" id="UP000014140"/>
    </source>
</evidence>
<evidence type="ECO:0000313" key="1">
    <source>
        <dbReference type="EMBL" id="EOS19619.1"/>
    </source>
</evidence>
<name>S0GLQ1_9BACT</name>
<proteinExistence type="predicted"/>
<keyword evidence="2" id="KW-1185">Reference proteome</keyword>
<protein>
    <submittedName>
        <fullName evidence="1">Uncharacterized protein</fullName>
    </submittedName>
</protein>